<evidence type="ECO:0000256" key="3">
    <source>
        <dbReference type="ARBA" id="ARBA00009280"/>
    </source>
</evidence>
<dbReference type="InterPro" id="IPR056392">
    <property type="entry name" value="DGKtheta_RBD"/>
</dbReference>
<evidence type="ECO:0000256" key="1">
    <source>
        <dbReference type="ARBA" id="ARBA00001383"/>
    </source>
</evidence>
<name>A0A182U0W3_9DIPT</name>
<dbReference type="SMART" id="SM00109">
    <property type="entry name" value="C1"/>
    <property type="match status" value="3"/>
</dbReference>
<evidence type="ECO:0000256" key="5">
    <source>
        <dbReference type="ARBA" id="ARBA00022723"/>
    </source>
</evidence>
<protein>
    <recommendedName>
        <fullName evidence="13">Diacylglycerol kinase</fullName>
        <shortName evidence="13">DAG kinase</shortName>
        <ecNumber evidence="13">2.7.1.107</ecNumber>
    </recommendedName>
</protein>
<feature type="region of interest" description="Disordered" evidence="14">
    <location>
        <begin position="539"/>
        <end position="589"/>
    </location>
</feature>
<dbReference type="SMART" id="SM00045">
    <property type="entry name" value="DAGKa"/>
    <property type="match status" value="1"/>
</dbReference>
<keyword evidence="10" id="KW-0862">Zinc</keyword>
<evidence type="ECO:0000256" key="7">
    <source>
        <dbReference type="ARBA" id="ARBA00022741"/>
    </source>
</evidence>
<evidence type="ECO:0000256" key="9">
    <source>
        <dbReference type="ARBA" id="ARBA00022777"/>
    </source>
</evidence>
<dbReference type="FunFam" id="3.10.20.90:FF:000200">
    <property type="entry name" value="Diacylglycerol kinase"/>
    <property type="match status" value="1"/>
</dbReference>
<dbReference type="PANTHER" id="PTHR11255:SF54">
    <property type="entry name" value="DIACYLGLYCEROL KINASE THETA"/>
    <property type="match status" value="1"/>
</dbReference>
<dbReference type="PROSITE" id="PS50146">
    <property type="entry name" value="DAGK"/>
    <property type="match status" value="1"/>
</dbReference>
<keyword evidence="11 13" id="KW-0067">ATP-binding</keyword>
<dbReference type="PROSITE" id="PS00479">
    <property type="entry name" value="ZF_DAG_PE_1"/>
    <property type="match status" value="2"/>
</dbReference>
<dbReference type="FunFam" id="2.60.200.40:FF:000004">
    <property type="entry name" value="Diacylglycerol kinase"/>
    <property type="match status" value="1"/>
</dbReference>
<evidence type="ECO:0000256" key="8">
    <source>
        <dbReference type="ARBA" id="ARBA00022771"/>
    </source>
</evidence>
<dbReference type="PROSITE" id="PS50200">
    <property type="entry name" value="RA"/>
    <property type="match status" value="1"/>
</dbReference>
<evidence type="ECO:0000313" key="18">
    <source>
        <dbReference type="EnsemblMetazoa" id="AMEC011884-PA"/>
    </source>
</evidence>
<dbReference type="InterPro" id="IPR037607">
    <property type="entry name" value="DGK"/>
</dbReference>
<dbReference type="InterPro" id="IPR017438">
    <property type="entry name" value="ATP-NAD_kinase_N"/>
</dbReference>
<feature type="domain" description="Ras-associating" evidence="17">
    <location>
        <begin position="592"/>
        <end position="690"/>
    </location>
</feature>
<dbReference type="FunFam" id="3.30.60.20:FF:000058">
    <property type="entry name" value="Diacylglycerol kinase"/>
    <property type="match status" value="1"/>
</dbReference>
<dbReference type="Gene3D" id="3.40.50.10330">
    <property type="entry name" value="Probable inorganic polyphosphate/atp-NAD kinase, domain 1"/>
    <property type="match status" value="1"/>
</dbReference>
<dbReference type="CDD" id="cd20804">
    <property type="entry name" value="C1_DGKtheta_typeV_rpt2"/>
    <property type="match status" value="1"/>
</dbReference>
<keyword evidence="9 13" id="KW-0418">Kinase</keyword>
<proteinExistence type="inferred from homology"/>
<feature type="compositionally biased region" description="Basic and acidic residues" evidence="14">
    <location>
        <begin position="559"/>
        <end position="589"/>
    </location>
</feature>
<evidence type="ECO:0000259" key="17">
    <source>
        <dbReference type="PROSITE" id="PS50200"/>
    </source>
</evidence>
<dbReference type="EC" id="2.7.1.107" evidence="13"/>
<dbReference type="AlphaFoldDB" id="A0A182U0W3"/>
<comment type="subcellular location">
    <subcellularLocation>
        <location evidence="2">Membrane</location>
    </subcellularLocation>
</comment>
<dbReference type="PANTHER" id="PTHR11255">
    <property type="entry name" value="DIACYLGLYCEROL KINASE"/>
    <property type="match status" value="1"/>
</dbReference>
<dbReference type="Pfam" id="PF24099">
    <property type="entry name" value="RBD_DGKtheta"/>
    <property type="match status" value="1"/>
</dbReference>
<evidence type="ECO:0000256" key="4">
    <source>
        <dbReference type="ARBA" id="ARBA00022679"/>
    </source>
</evidence>
<dbReference type="Gene3D" id="3.10.20.90">
    <property type="entry name" value="Phosphatidylinositol 3-kinase Catalytic Subunit, Chain A, domain 1"/>
    <property type="match status" value="1"/>
</dbReference>
<accession>A0A182U0W3</accession>
<dbReference type="InterPro" id="IPR020454">
    <property type="entry name" value="DAG/PE-bd"/>
</dbReference>
<feature type="domain" description="Phorbol-ester/DAG-type" evidence="15">
    <location>
        <begin position="68"/>
        <end position="116"/>
    </location>
</feature>
<dbReference type="SUPFAM" id="SSF54236">
    <property type="entry name" value="Ubiquitin-like"/>
    <property type="match status" value="1"/>
</dbReference>
<keyword evidence="7 13" id="KW-0547">Nucleotide-binding</keyword>
<dbReference type="InterPro" id="IPR016064">
    <property type="entry name" value="NAD/diacylglycerol_kinase_sf"/>
</dbReference>
<dbReference type="SMART" id="SM00314">
    <property type="entry name" value="RA"/>
    <property type="match status" value="1"/>
</dbReference>
<keyword evidence="5" id="KW-0479">Metal-binding</keyword>
<keyword evidence="19" id="KW-1185">Reference proteome</keyword>
<dbReference type="SUPFAM" id="SSF111331">
    <property type="entry name" value="NAD kinase/diacylglycerol kinase-like"/>
    <property type="match status" value="1"/>
</dbReference>
<comment type="similarity">
    <text evidence="3 13">Belongs to the eukaryotic diacylglycerol kinase family.</text>
</comment>
<dbReference type="PROSITE" id="PS50081">
    <property type="entry name" value="ZF_DAG_PE_2"/>
    <property type="match status" value="3"/>
</dbReference>
<comment type="catalytic activity">
    <reaction evidence="1 13">
        <text>a 1,2-diacyl-sn-glycerol + ATP = a 1,2-diacyl-sn-glycero-3-phosphate + ADP + H(+)</text>
        <dbReference type="Rhea" id="RHEA:10272"/>
        <dbReference type="ChEBI" id="CHEBI:15378"/>
        <dbReference type="ChEBI" id="CHEBI:17815"/>
        <dbReference type="ChEBI" id="CHEBI:30616"/>
        <dbReference type="ChEBI" id="CHEBI:58608"/>
        <dbReference type="ChEBI" id="CHEBI:456216"/>
        <dbReference type="EC" id="2.7.1.107"/>
    </reaction>
</comment>
<dbReference type="InterPro" id="IPR000756">
    <property type="entry name" value="Diacylglycerol_kin_accessory"/>
</dbReference>
<keyword evidence="12" id="KW-0472">Membrane</keyword>
<feature type="region of interest" description="Disordered" evidence="14">
    <location>
        <begin position="458"/>
        <end position="498"/>
    </location>
</feature>
<reference evidence="19" key="1">
    <citation type="submission" date="2014-01" db="EMBL/GenBank/DDBJ databases">
        <title>The Genome Sequence of Anopheles melas CM1001059_A (V2).</title>
        <authorList>
            <consortium name="The Broad Institute Genomics Platform"/>
            <person name="Neafsey D.E."/>
            <person name="Besansky N."/>
            <person name="Howell P."/>
            <person name="Walton C."/>
            <person name="Young S.K."/>
            <person name="Zeng Q."/>
            <person name="Gargeya S."/>
            <person name="Fitzgerald M."/>
            <person name="Haas B."/>
            <person name="Abouelleil A."/>
            <person name="Allen A.W."/>
            <person name="Alvarado L."/>
            <person name="Arachchi H.M."/>
            <person name="Berlin A.M."/>
            <person name="Chapman S.B."/>
            <person name="Gainer-Dewar J."/>
            <person name="Goldberg J."/>
            <person name="Griggs A."/>
            <person name="Gujja S."/>
            <person name="Hansen M."/>
            <person name="Howarth C."/>
            <person name="Imamovic A."/>
            <person name="Ireland A."/>
            <person name="Larimer J."/>
            <person name="McCowan C."/>
            <person name="Murphy C."/>
            <person name="Pearson M."/>
            <person name="Poon T.W."/>
            <person name="Priest M."/>
            <person name="Roberts A."/>
            <person name="Saif S."/>
            <person name="Shea T."/>
            <person name="Sisk P."/>
            <person name="Sykes S."/>
            <person name="Wortman J."/>
            <person name="Nusbaum C."/>
            <person name="Birren B."/>
        </authorList>
    </citation>
    <scope>NUCLEOTIDE SEQUENCE [LARGE SCALE GENOMIC DNA]</scope>
    <source>
        <strain evidence="19">CM1001059</strain>
    </source>
</reference>
<dbReference type="GO" id="GO:0005524">
    <property type="term" value="F:ATP binding"/>
    <property type="evidence" value="ECO:0007669"/>
    <property type="project" value="UniProtKB-KW"/>
</dbReference>
<dbReference type="Pfam" id="PF00788">
    <property type="entry name" value="RA"/>
    <property type="match status" value="1"/>
</dbReference>
<evidence type="ECO:0000259" key="15">
    <source>
        <dbReference type="PROSITE" id="PS50081"/>
    </source>
</evidence>
<dbReference type="Pfam" id="PF00609">
    <property type="entry name" value="DAGK_acc"/>
    <property type="match status" value="1"/>
</dbReference>
<evidence type="ECO:0000256" key="12">
    <source>
        <dbReference type="ARBA" id="ARBA00023136"/>
    </source>
</evidence>
<keyword evidence="4 13" id="KW-0808">Transferase</keyword>
<dbReference type="GO" id="GO:0016020">
    <property type="term" value="C:membrane"/>
    <property type="evidence" value="ECO:0007669"/>
    <property type="project" value="UniProtKB-SubCell"/>
</dbReference>
<dbReference type="InterPro" id="IPR029071">
    <property type="entry name" value="Ubiquitin-like_domsf"/>
</dbReference>
<keyword evidence="6" id="KW-0677">Repeat</keyword>
<dbReference type="SUPFAM" id="SSF57889">
    <property type="entry name" value="Cysteine-rich domain"/>
    <property type="match status" value="3"/>
</dbReference>
<dbReference type="VEuPathDB" id="VectorBase:AMEC011884"/>
<dbReference type="InterPro" id="IPR000159">
    <property type="entry name" value="RA_dom"/>
</dbReference>
<dbReference type="Proteomes" id="UP000075902">
    <property type="component" value="Unassembled WGS sequence"/>
</dbReference>
<organism evidence="18 19">
    <name type="scientific">Anopheles melas</name>
    <dbReference type="NCBI Taxonomy" id="34690"/>
    <lineage>
        <taxon>Eukaryota</taxon>
        <taxon>Metazoa</taxon>
        <taxon>Ecdysozoa</taxon>
        <taxon>Arthropoda</taxon>
        <taxon>Hexapoda</taxon>
        <taxon>Insecta</taxon>
        <taxon>Pterygota</taxon>
        <taxon>Neoptera</taxon>
        <taxon>Endopterygota</taxon>
        <taxon>Diptera</taxon>
        <taxon>Nematocera</taxon>
        <taxon>Culicoidea</taxon>
        <taxon>Culicidae</taxon>
        <taxon>Anophelinae</taxon>
        <taxon>Anopheles</taxon>
    </lineage>
</organism>
<evidence type="ECO:0000259" key="16">
    <source>
        <dbReference type="PROSITE" id="PS50146"/>
    </source>
</evidence>
<evidence type="ECO:0000256" key="6">
    <source>
        <dbReference type="ARBA" id="ARBA00022737"/>
    </source>
</evidence>
<dbReference type="CDD" id="cd20803">
    <property type="entry name" value="C1_DGKtheta_typeV_rpt1"/>
    <property type="match status" value="1"/>
</dbReference>
<dbReference type="Pfam" id="PF00130">
    <property type="entry name" value="C1_1"/>
    <property type="match status" value="2"/>
</dbReference>
<dbReference type="InterPro" id="IPR001206">
    <property type="entry name" value="Diacylglycerol_kinase_cat_dom"/>
</dbReference>
<sequence length="1150" mass="126983">MAGGEHTFGRKTFHKPTYCHHCSDLLWGLIGQGYICEVCNFIVHEKCVTNIVTPCTGVAPYLIRNPVAHCWSEPSHHKRKFCSVCRKRLDETPAVHCLICEHFAHVECQDFAIPDCKENATYVPGKELGHVKHQHHWREGNLPQSSKCAYCKKTCWSYECLTGYRCEWCGTTTHGGCRNNISAECTFGTLQPIYLPPHAVSIPRTEVPMEAIIGVQNRNKGTPGLQRDYSCPATAGPPTDTLVTRSRSFQDQTNSIPKRFVKSAACYSPRFLARFRKKHQAPRRSPSPLDARRAGFNGGELAKLLLVHAGTTTNSSSSTNEPTTMAPIRTALAPVLVHTPSGSLTSSSACASGPPLLLTVCGMNGEVDDAAGTVERSHSFDCTTAAAAATPTVGRHFGHHLTVASANELLLTCVEPRRVVSYDDVSGFSFIDDDNEGGSEPNGSTTASAVGAALVGCTNEPTTTSVSPTGSADSDTQRQRQRASTVGRAEQQGALAHSPTQHLLGRIYRQMRKCSMGWSKTGCRVRRARSISEEITTENRYRDDEYVPRGESSGSGTHSKPDSAHKPDKDKDKKDKDKEERDEGIQIDKENDHGFVRVYPGKLQVENAYVIIPVDNDTTVKDLICESLKKFGLQSHQIEDYRCSEILLDRGVTERVLSWNERPWEIMKQLGKDSIRQMELMRFYLQLKQDPHGPNLALFVGNLPPGLSQRNYEHILTEFLGFENKFSSIGPIYYEYGSLVITYENASKAVRAFQALRESKYEEKHLLVLLLPNIEPSMVPAGVQPLLVFVNVKSGGCQGLELISSFRKLLNPYQVFDLDNGGPLPGLYVFRHIQDYKILVCGGDGTIGWVLQCLDNVGQDSECSSPPCAIVPLGTGNDLARVLRWGAGYTGGEDPLNLLRDVIDAEEIRLDRWTDNALAPVISCTVYSPFAARPTTTKALLIYPNLLPPYTVVGGAQSEDNSQIFVMNNYFGIGIDADLCLDFHNAREENPNKFNSRLHNKGVYVKMGLRKMVGRKMVKELHKELRLEVDGKVVELPPVEGIIILNILSWGSGANPWGPEKEDQFSKPNHWDGMLEVVGVTGVVHLGQIQSGLRSAMRIAQGGHIKIHLHSDIPVQVDGEPWVQSPGDVVVLKSALKVSATQFTYLTRNK</sequence>
<evidence type="ECO:0000256" key="11">
    <source>
        <dbReference type="ARBA" id="ARBA00022840"/>
    </source>
</evidence>
<dbReference type="GO" id="GO:0008270">
    <property type="term" value="F:zinc ion binding"/>
    <property type="evidence" value="ECO:0007669"/>
    <property type="project" value="UniProtKB-KW"/>
</dbReference>
<feature type="domain" description="Phorbol-ester/DAG-type" evidence="15">
    <location>
        <begin position="5"/>
        <end position="55"/>
    </location>
</feature>
<dbReference type="STRING" id="34690.A0A182U0W3"/>
<evidence type="ECO:0000313" key="19">
    <source>
        <dbReference type="Proteomes" id="UP000075902"/>
    </source>
</evidence>
<evidence type="ECO:0000256" key="13">
    <source>
        <dbReference type="RuleBase" id="RU361128"/>
    </source>
</evidence>
<feature type="domain" description="DAGKc" evidence="16">
    <location>
        <begin position="781"/>
        <end position="920"/>
    </location>
</feature>
<dbReference type="CDD" id="cd20854">
    <property type="entry name" value="C1_DGKtheta_typeV_rpt3"/>
    <property type="match status" value="1"/>
</dbReference>
<dbReference type="InterPro" id="IPR046349">
    <property type="entry name" value="C1-like_sf"/>
</dbReference>
<dbReference type="InterPro" id="IPR002219">
    <property type="entry name" value="PKC_DAG/PE"/>
</dbReference>
<dbReference type="FunFam" id="3.40.50.10330:FF:000011">
    <property type="entry name" value="Diacylglycerol kinase"/>
    <property type="match status" value="1"/>
</dbReference>
<evidence type="ECO:0000256" key="14">
    <source>
        <dbReference type="SAM" id="MobiDB-lite"/>
    </source>
</evidence>
<feature type="domain" description="Phorbol-ester/DAG-type" evidence="15">
    <location>
        <begin position="134"/>
        <end position="185"/>
    </location>
</feature>
<feature type="compositionally biased region" description="Polar residues" evidence="14">
    <location>
        <begin position="459"/>
        <end position="474"/>
    </location>
</feature>
<dbReference type="SMART" id="SM00046">
    <property type="entry name" value="DAGKc"/>
    <property type="match status" value="1"/>
</dbReference>
<dbReference type="Pfam" id="PF00781">
    <property type="entry name" value="DAGK_cat"/>
    <property type="match status" value="1"/>
</dbReference>
<keyword evidence="8" id="KW-0863">Zinc-finger</keyword>
<dbReference type="Gene3D" id="2.60.200.40">
    <property type="match status" value="1"/>
</dbReference>
<evidence type="ECO:0000256" key="2">
    <source>
        <dbReference type="ARBA" id="ARBA00004370"/>
    </source>
</evidence>
<dbReference type="PRINTS" id="PR00008">
    <property type="entry name" value="DAGPEDOMAIN"/>
</dbReference>
<dbReference type="EnsemblMetazoa" id="AMEC011884-RA">
    <property type="protein sequence ID" value="AMEC011884-PA"/>
    <property type="gene ID" value="AMEC011884"/>
</dbReference>
<dbReference type="GO" id="GO:0004143">
    <property type="term" value="F:ATP-dependent diacylglycerol kinase activity"/>
    <property type="evidence" value="ECO:0007669"/>
    <property type="project" value="UniProtKB-EC"/>
</dbReference>
<evidence type="ECO:0000256" key="10">
    <source>
        <dbReference type="ARBA" id="ARBA00022833"/>
    </source>
</evidence>
<feature type="compositionally biased region" description="Basic and acidic residues" evidence="14">
    <location>
        <begin position="539"/>
        <end position="548"/>
    </location>
</feature>
<reference evidence="18" key="2">
    <citation type="submission" date="2020-05" db="UniProtKB">
        <authorList>
            <consortium name="EnsemblMetazoa"/>
        </authorList>
    </citation>
    <scope>IDENTIFICATION</scope>
    <source>
        <strain evidence="18">CM1001059</strain>
    </source>
</reference>
<dbReference type="FunFam" id="3.30.60.20:FF:000002">
    <property type="entry name" value="Diacylglycerol kinase"/>
    <property type="match status" value="1"/>
</dbReference>
<dbReference type="CDD" id="cd01783">
    <property type="entry name" value="RA2_DAGK-theta"/>
    <property type="match status" value="1"/>
</dbReference>
<dbReference type="Gene3D" id="3.30.60.20">
    <property type="match status" value="2"/>
</dbReference>
<dbReference type="GO" id="GO:0007200">
    <property type="term" value="P:phospholipase C-activating G protein-coupled receptor signaling pathway"/>
    <property type="evidence" value="ECO:0007669"/>
    <property type="project" value="InterPro"/>
</dbReference>